<evidence type="ECO:0000313" key="15">
    <source>
        <dbReference type="Proteomes" id="UP001138672"/>
    </source>
</evidence>
<keyword evidence="3 8" id="KW-1134">Transmembrane beta strand</keyword>
<evidence type="ECO:0000256" key="1">
    <source>
        <dbReference type="ARBA" id="ARBA00004571"/>
    </source>
</evidence>
<dbReference type="InterPro" id="IPR008969">
    <property type="entry name" value="CarboxyPept-like_regulatory"/>
</dbReference>
<evidence type="ECO:0000256" key="7">
    <source>
        <dbReference type="ARBA" id="ARBA00023237"/>
    </source>
</evidence>
<keyword evidence="5 9" id="KW-0798">TonB box</keyword>
<dbReference type="Pfam" id="PF00593">
    <property type="entry name" value="TonB_dep_Rec_b-barrel"/>
    <property type="match status" value="1"/>
</dbReference>
<feature type="region of interest" description="Disordered" evidence="10">
    <location>
        <begin position="136"/>
        <end position="158"/>
    </location>
</feature>
<evidence type="ECO:0000313" key="16">
    <source>
        <dbReference type="Proteomes" id="UP001231587"/>
    </source>
</evidence>
<comment type="subcellular location">
    <subcellularLocation>
        <location evidence="1 8">Cell outer membrane</location>
        <topology evidence="1 8">Multi-pass membrane protein</topology>
    </subcellularLocation>
</comment>
<evidence type="ECO:0000256" key="6">
    <source>
        <dbReference type="ARBA" id="ARBA00023136"/>
    </source>
</evidence>
<dbReference type="InterPro" id="IPR023996">
    <property type="entry name" value="TonB-dep_OMP_SusC/RagA"/>
</dbReference>
<comment type="similarity">
    <text evidence="8 9">Belongs to the TonB-dependent receptor family.</text>
</comment>
<keyword evidence="4 8" id="KW-0812">Transmembrane</keyword>
<dbReference type="Proteomes" id="UP001138672">
    <property type="component" value="Unassembled WGS sequence"/>
</dbReference>
<evidence type="ECO:0000256" key="3">
    <source>
        <dbReference type="ARBA" id="ARBA00022452"/>
    </source>
</evidence>
<organism evidence="13 15">
    <name type="scientific">Formosa algae</name>
    <dbReference type="NCBI Taxonomy" id="225843"/>
    <lineage>
        <taxon>Bacteria</taxon>
        <taxon>Pseudomonadati</taxon>
        <taxon>Bacteroidota</taxon>
        <taxon>Flavobacteriia</taxon>
        <taxon>Flavobacteriales</taxon>
        <taxon>Flavobacteriaceae</taxon>
        <taxon>Formosa</taxon>
    </lineage>
</organism>
<evidence type="ECO:0000313" key="14">
    <source>
        <dbReference type="EMBL" id="MDQ0335621.1"/>
    </source>
</evidence>
<dbReference type="InterPro" id="IPR037066">
    <property type="entry name" value="Plug_dom_sf"/>
</dbReference>
<dbReference type="EMBL" id="JAGGJQ010000005">
    <property type="protein sequence ID" value="MBP1840021.1"/>
    <property type="molecule type" value="Genomic_DNA"/>
</dbReference>
<keyword evidence="6 8" id="KW-0472">Membrane</keyword>
<dbReference type="GO" id="GO:0009279">
    <property type="term" value="C:cell outer membrane"/>
    <property type="evidence" value="ECO:0007669"/>
    <property type="project" value="UniProtKB-SubCell"/>
</dbReference>
<sequence length="1064" mass="117833">MYGNTIKIENKINSSLQQLEIKGVVTDVNGVPLLGANILEKGTANGVQTDFDGKFTITHITPKPILVVSYMGYISKEVSVAGETDITIVLEEDVSQLDEVVVVGYGEQKKVNLTAAVSQVGTEVFENRPTASATRSLQGTVPGLQISNSASGGEPGADTNINIRGFVTSGGTGTIGEASPLVLVDGIEMSLTDIDPEDIKTVSVLKDAAAASIYGSQAAAGAIIVTTKSGKNLNGDVKVSFSNSYSVTQPSIWPESASPIEFAYTMNDARLNNNQTPYYDDEGLANIIANMANPGSAPSISSNASGNDWDYGTIGIEGTGATNWDDVIMKKWAQRIKSNFSISGGNAKTNFYISAGAYDEDGLLAVGDESYQRYNLDAKIASQVTDWLRIELLTKYRKSYTDFPTEVSTNSTFWNKSRVLDLVTKLKPTLPQYDPIYGLELLQHTYYPFWDKQRVKTENDQVIVIPKFIIEPLEGLQLNFNLNYKRNNNFQEISILASQKVVPNGLVDHVSQESTSYDPTVIFNTYFSPNIYANYDKSINNHNFNATVGFQSEIYDYYSLGASTDYLISNNIVSLNASLDDDQDVSESISHWSTVGVFSRFRYNYKEKYLVEFSYRKDGSSRFEPENRWAGFPSFSAGYNLAKEDFWPIDAINTFKLRGSYGTLGNQNVDNYLYLTTISLNTAGTSYLFDGDRLTYAQTPDLESESLTWETVKTTDLGFDLSAFNNKLGVGFSWYRTDIEDMAAQGADLPAQLGTSAPLTNIGTSRVEGWEVEATWKQKLGDFGYSIRAVLSDYERTIVDYPNETKALTNYFAGQNLGDIWGFETEGLFQTDEDATAVTEVIDYSFITGWSRVAGDIQYKDVNGDNVIDRGNYVLGDTGDYKVLGNSTPRYQYSVNLAMTYKNWDFNALIQGVGKRDLSFATQQRFLGPSQGPFHAFVWKGHLDYFRPEDTASPLGPNTDAYFATPYQTGGGRNNKNYSYNTDRFMQNAAYTRLKSLQIGYTIPSDVTRKFHVDKLRLYFTGENLFTITDLMFFDPETNTTGLTGSAQSYPLSRILSTGINVSF</sequence>
<evidence type="ECO:0000313" key="13">
    <source>
        <dbReference type="EMBL" id="MBP1840021.1"/>
    </source>
</evidence>
<evidence type="ECO:0000256" key="5">
    <source>
        <dbReference type="ARBA" id="ARBA00023077"/>
    </source>
</evidence>
<feature type="compositionally biased region" description="Polar residues" evidence="10">
    <location>
        <begin position="136"/>
        <end position="151"/>
    </location>
</feature>
<evidence type="ECO:0000259" key="11">
    <source>
        <dbReference type="Pfam" id="PF00593"/>
    </source>
</evidence>
<dbReference type="Gene3D" id="2.170.130.10">
    <property type="entry name" value="TonB-dependent receptor, plug domain"/>
    <property type="match status" value="1"/>
</dbReference>
<accession>A0A9X0YN45</accession>
<evidence type="ECO:0000256" key="4">
    <source>
        <dbReference type="ARBA" id="ARBA00022692"/>
    </source>
</evidence>
<evidence type="ECO:0000256" key="10">
    <source>
        <dbReference type="SAM" id="MobiDB-lite"/>
    </source>
</evidence>
<keyword evidence="7 8" id="KW-0998">Cell outer membrane</keyword>
<dbReference type="Pfam" id="PF13715">
    <property type="entry name" value="CarbopepD_reg_2"/>
    <property type="match status" value="1"/>
</dbReference>
<name>A0A9X0YN45_9FLAO</name>
<evidence type="ECO:0000259" key="12">
    <source>
        <dbReference type="Pfam" id="PF07715"/>
    </source>
</evidence>
<dbReference type="RefSeq" id="WP_057784306.1">
    <property type="nucleotide sequence ID" value="NZ_JAGGJQ010000005.1"/>
</dbReference>
<dbReference type="InterPro" id="IPR012910">
    <property type="entry name" value="Plug_dom"/>
</dbReference>
<dbReference type="InterPro" id="IPR023997">
    <property type="entry name" value="TonB-dep_OMP_SusC/RagA_CS"/>
</dbReference>
<dbReference type="Pfam" id="PF07715">
    <property type="entry name" value="Plug"/>
    <property type="match status" value="1"/>
</dbReference>
<proteinExistence type="inferred from homology"/>
<evidence type="ECO:0000256" key="8">
    <source>
        <dbReference type="PROSITE-ProRule" id="PRU01360"/>
    </source>
</evidence>
<dbReference type="Proteomes" id="UP001231587">
    <property type="component" value="Unassembled WGS sequence"/>
</dbReference>
<dbReference type="InterPro" id="IPR036942">
    <property type="entry name" value="Beta-barrel_TonB_sf"/>
</dbReference>
<dbReference type="InterPro" id="IPR000531">
    <property type="entry name" value="Beta-barrel_TonB"/>
</dbReference>
<dbReference type="Gene3D" id="2.60.40.1120">
    <property type="entry name" value="Carboxypeptidase-like, regulatory domain"/>
    <property type="match status" value="1"/>
</dbReference>
<evidence type="ECO:0000256" key="2">
    <source>
        <dbReference type="ARBA" id="ARBA00022448"/>
    </source>
</evidence>
<comment type="caution">
    <text evidence="13">The sequence shown here is derived from an EMBL/GenBank/DDBJ whole genome shotgun (WGS) entry which is preliminary data.</text>
</comment>
<dbReference type="NCBIfam" id="TIGR04057">
    <property type="entry name" value="SusC_RagA_signa"/>
    <property type="match status" value="1"/>
</dbReference>
<reference evidence="13" key="1">
    <citation type="submission" date="2021-03" db="EMBL/GenBank/DDBJ databases">
        <title>Genomic Encyclopedia of Type Strains, Phase IV (KMG-IV): sequencing the most valuable type-strain genomes for metagenomic binning, comparative biology and taxonomic classification.</title>
        <authorList>
            <person name="Goeker M."/>
        </authorList>
    </citation>
    <scope>NUCLEOTIDE SEQUENCE</scope>
    <source>
        <strain evidence="13">DSM 15523</strain>
        <strain evidence="14 16">DSM 16476</strain>
    </source>
</reference>
<evidence type="ECO:0000256" key="9">
    <source>
        <dbReference type="RuleBase" id="RU003357"/>
    </source>
</evidence>
<protein>
    <submittedName>
        <fullName evidence="13">TonB-linked SusC/RagA family outer membrane protein</fullName>
    </submittedName>
</protein>
<dbReference type="SUPFAM" id="SSF49464">
    <property type="entry name" value="Carboxypeptidase regulatory domain-like"/>
    <property type="match status" value="1"/>
</dbReference>
<dbReference type="AlphaFoldDB" id="A0A9X0YN45"/>
<dbReference type="Gene3D" id="2.40.170.20">
    <property type="entry name" value="TonB-dependent receptor, beta-barrel domain"/>
    <property type="match status" value="1"/>
</dbReference>
<keyword evidence="16" id="KW-1185">Reference proteome</keyword>
<feature type="domain" description="TonB-dependent receptor plug" evidence="12">
    <location>
        <begin position="110"/>
        <end position="222"/>
    </location>
</feature>
<dbReference type="NCBIfam" id="TIGR04056">
    <property type="entry name" value="OMP_RagA_SusC"/>
    <property type="match status" value="1"/>
</dbReference>
<dbReference type="InterPro" id="IPR039426">
    <property type="entry name" value="TonB-dep_rcpt-like"/>
</dbReference>
<feature type="domain" description="TonB-dependent receptor-like beta-barrel" evidence="11">
    <location>
        <begin position="476"/>
        <end position="1025"/>
    </location>
</feature>
<dbReference type="EMBL" id="JAUSUU010000006">
    <property type="protein sequence ID" value="MDQ0335621.1"/>
    <property type="molecule type" value="Genomic_DNA"/>
</dbReference>
<dbReference type="PROSITE" id="PS52016">
    <property type="entry name" value="TONB_DEPENDENT_REC_3"/>
    <property type="match status" value="1"/>
</dbReference>
<dbReference type="SUPFAM" id="SSF56935">
    <property type="entry name" value="Porins"/>
    <property type="match status" value="1"/>
</dbReference>
<keyword evidence="2 8" id="KW-0813">Transport</keyword>
<gene>
    <name evidence="13" type="ORF">J2Z56_001948</name>
    <name evidence="14" type="ORF">J2Z57_002072</name>
</gene>